<dbReference type="eggNOG" id="COG2369">
    <property type="taxonomic scope" value="Bacteria"/>
</dbReference>
<proteinExistence type="predicted"/>
<dbReference type="KEGG" id="sgy:Sgly_0769"/>
<dbReference type="InterPro" id="IPR006528">
    <property type="entry name" value="Phage_head_morphogenesis_dom"/>
</dbReference>
<dbReference type="AlphaFoldDB" id="F0T162"/>
<keyword evidence="3" id="KW-1185">Reference proteome</keyword>
<feature type="domain" description="Phage head morphogenesis" evidence="1">
    <location>
        <begin position="150"/>
        <end position="243"/>
    </location>
</feature>
<dbReference type="EMBL" id="CP002547">
    <property type="protein sequence ID" value="ADY55126.1"/>
    <property type="molecule type" value="Genomic_DNA"/>
</dbReference>
<dbReference type="Proteomes" id="UP000007488">
    <property type="component" value="Chromosome"/>
</dbReference>
<dbReference type="RefSeq" id="WP_013623997.1">
    <property type="nucleotide sequence ID" value="NC_015172.1"/>
</dbReference>
<reference evidence="2 3" key="1">
    <citation type="journal article" date="2011" name="Stand. Genomic Sci.">
        <title>Complete genome sequence of Syntrophobotulus glycolicus type strain (FlGlyR).</title>
        <authorList>
            <person name="Han C."/>
            <person name="Mwirichia R."/>
            <person name="Chertkov O."/>
            <person name="Held B."/>
            <person name="Lapidus A."/>
            <person name="Nolan M."/>
            <person name="Lucas S."/>
            <person name="Hammon N."/>
            <person name="Deshpande S."/>
            <person name="Cheng J.F."/>
            <person name="Tapia R."/>
            <person name="Goodwin L."/>
            <person name="Pitluck S."/>
            <person name="Huntemann M."/>
            <person name="Liolios K."/>
            <person name="Ivanova N."/>
            <person name="Pagani I."/>
            <person name="Mavromatis K."/>
            <person name="Ovchinikova G."/>
            <person name="Pati A."/>
            <person name="Chen A."/>
            <person name="Palaniappan K."/>
            <person name="Land M."/>
            <person name="Hauser L."/>
            <person name="Brambilla E.M."/>
            <person name="Rohde M."/>
            <person name="Spring S."/>
            <person name="Sikorski J."/>
            <person name="Goker M."/>
            <person name="Woyke T."/>
            <person name="Bristow J."/>
            <person name="Eisen J.A."/>
            <person name="Markowitz V."/>
            <person name="Hugenholtz P."/>
            <person name="Kyrpides N.C."/>
            <person name="Klenk H.P."/>
            <person name="Detter J.C."/>
        </authorList>
    </citation>
    <scope>NUCLEOTIDE SEQUENCE [LARGE SCALE GENOMIC DNA]</scope>
    <source>
        <strain evidence="3">DSM 8271 / FlGlyR</strain>
    </source>
</reference>
<reference evidence="3" key="2">
    <citation type="submission" date="2011-02" db="EMBL/GenBank/DDBJ databases">
        <title>The complete genome of Syntrophobotulus glycolicus DSM 8271.</title>
        <authorList>
            <person name="Lucas S."/>
            <person name="Copeland A."/>
            <person name="Lapidus A."/>
            <person name="Bruce D."/>
            <person name="Goodwin L."/>
            <person name="Pitluck S."/>
            <person name="Kyrpides N."/>
            <person name="Mavromatis K."/>
            <person name="Pagani I."/>
            <person name="Ivanova N."/>
            <person name="Mikhailova N."/>
            <person name="Chertkov O."/>
            <person name="Held B."/>
            <person name="Detter J.C."/>
            <person name="Tapia R."/>
            <person name="Han C."/>
            <person name="Land M."/>
            <person name="Hauser L."/>
            <person name="Markowitz V."/>
            <person name="Cheng J.-F."/>
            <person name="Hugenholtz P."/>
            <person name="Woyke T."/>
            <person name="Wu D."/>
            <person name="Spring S."/>
            <person name="Schroeder M."/>
            <person name="Brambilla E."/>
            <person name="Klenk H.-P."/>
            <person name="Eisen J.A."/>
        </authorList>
    </citation>
    <scope>NUCLEOTIDE SEQUENCE [LARGE SCALE GENOMIC DNA]</scope>
    <source>
        <strain evidence="3">DSM 8271 / FlGlyR</strain>
    </source>
</reference>
<dbReference type="Pfam" id="PF04233">
    <property type="entry name" value="Phage_Mu_F"/>
    <property type="match status" value="1"/>
</dbReference>
<dbReference type="STRING" id="645991.Sgly_0769"/>
<sequence length="275" mass="31332">MDSKALFWQLDQAESRQLQRWESWIKAVERSIPWREMERLDKASGTQLSKLALLPEFQVNITGLGKIMADHGAEMIGAGMAHGDLLVAELHKKYRPRKLADLPGWDPEKATPTPEEAISVMERRSLVLSGDVGLQMEADIKKTMVEYLIGTSRDETESRIVDLLQDTQERASLITTTESTYAYNRGRLVSFKENDVDYVRFSAIRDGRTSEQCNSRHGLIMRLDDPRLADNTPPLHGRCRSVLDPLYSEYQPEMLTKENQDWSKVVALPKGWRAA</sequence>
<dbReference type="OrthoDB" id="9765386at2"/>
<dbReference type="HOGENOM" id="CLU_1014632_0_0_9"/>
<dbReference type="NCBIfam" id="TIGR01641">
    <property type="entry name" value="phageSPP1_gp7"/>
    <property type="match status" value="1"/>
</dbReference>
<protein>
    <submittedName>
        <fullName evidence="2">Phage head morphogenesis protein, SPP1 gp7 family</fullName>
    </submittedName>
</protein>
<name>F0T162_SYNGF</name>
<accession>F0T162</accession>
<evidence type="ECO:0000259" key="1">
    <source>
        <dbReference type="Pfam" id="PF04233"/>
    </source>
</evidence>
<organism evidence="2 3">
    <name type="scientific">Syntrophobotulus glycolicus (strain DSM 8271 / FlGlyR)</name>
    <dbReference type="NCBI Taxonomy" id="645991"/>
    <lineage>
        <taxon>Bacteria</taxon>
        <taxon>Bacillati</taxon>
        <taxon>Bacillota</taxon>
        <taxon>Clostridia</taxon>
        <taxon>Eubacteriales</taxon>
        <taxon>Desulfitobacteriaceae</taxon>
        <taxon>Syntrophobotulus</taxon>
    </lineage>
</organism>
<gene>
    <name evidence="2" type="ordered locus">Sgly_0769</name>
</gene>
<evidence type="ECO:0000313" key="3">
    <source>
        <dbReference type="Proteomes" id="UP000007488"/>
    </source>
</evidence>
<evidence type="ECO:0000313" key="2">
    <source>
        <dbReference type="EMBL" id="ADY55126.1"/>
    </source>
</evidence>